<proteinExistence type="inferred from homology"/>
<name>A0ABW0NTQ6_9MICO</name>
<keyword evidence="3" id="KW-1185">Reference proteome</keyword>
<comment type="caution">
    <text evidence="2">The sequence shown here is derived from an EMBL/GenBank/DDBJ whole genome shotgun (WGS) entry which is preliminary data.</text>
</comment>
<dbReference type="Proteomes" id="UP001596039">
    <property type="component" value="Unassembled WGS sequence"/>
</dbReference>
<dbReference type="GO" id="GO:0004860">
    <property type="term" value="F:protein kinase inhibitor activity"/>
    <property type="evidence" value="ECO:0007669"/>
    <property type="project" value="UniProtKB-KW"/>
</dbReference>
<dbReference type="EMBL" id="JBHSMG010000002">
    <property type="protein sequence ID" value="MFC5502622.1"/>
    <property type="molecule type" value="Genomic_DNA"/>
</dbReference>
<reference evidence="3" key="1">
    <citation type="journal article" date="2019" name="Int. J. Syst. Evol. Microbiol.">
        <title>The Global Catalogue of Microorganisms (GCM) 10K type strain sequencing project: providing services to taxonomists for standard genome sequencing and annotation.</title>
        <authorList>
            <consortium name="The Broad Institute Genomics Platform"/>
            <consortium name="The Broad Institute Genome Sequencing Center for Infectious Disease"/>
            <person name="Wu L."/>
            <person name="Ma J."/>
        </authorList>
    </citation>
    <scope>NUCLEOTIDE SEQUENCE [LARGE SCALE GENOMIC DNA]</scope>
    <source>
        <strain evidence="3">CGMCC 4.6997</strain>
    </source>
</reference>
<dbReference type="NCBIfam" id="TIGR00481">
    <property type="entry name" value="YbhB/YbcL family Raf kinase inhibitor-like protein"/>
    <property type="match status" value="1"/>
</dbReference>
<dbReference type="SUPFAM" id="SSF49777">
    <property type="entry name" value="PEBP-like"/>
    <property type="match status" value="1"/>
</dbReference>
<evidence type="ECO:0000313" key="2">
    <source>
        <dbReference type="EMBL" id="MFC5502622.1"/>
    </source>
</evidence>
<dbReference type="InterPro" id="IPR005247">
    <property type="entry name" value="YbhB_YbcL/LppC-like"/>
</dbReference>
<comment type="similarity">
    <text evidence="1">Belongs to the UPF0098 family.</text>
</comment>
<dbReference type="PANTHER" id="PTHR30289:SF1">
    <property type="entry name" value="PEBP (PHOSPHATIDYLETHANOLAMINE-BINDING PROTEIN) FAMILY PROTEIN"/>
    <property type="match status" value="1"/>
</dbReference>
<sequence length="173" mass="17132">MSYNPYQNAIPTGTFELTSPDFASGGALPSTAWGSETTAGDSPALTWASLPENARGVLVTVFDADAPVPGGFWHWAVVVPADGGGLAAGAGTPDGSRLPGGSTALSNSFGVAGYVGAQPPAGTGTHRYFVAATALDVASLDLPAETSLAMLHAAIIPHTLGRAVIVGTAAAAE</sequence>
<accession>A0ABW0NTQ6</accession>
<keyword evidence="2" id="KW-0649">Protein kinase inhibitor</keyword>
<evidence type="ECO:0000313" key="3">
    <source>
        <dbReference type="Proteomes" id="UP001596039"/>
    </source>
</evidence>
<organism evidence="2 3">
    <name type="scientific">Lysinimonas soli</name>
    <dbReference type="NCBI Taxonomy" id="1074233"/>
    <lineage>
        <taxon>Bacteria</taxon>
        <taxon>Bacillati</taxon>
        <taxon>Actinomycetota</taxon>
        <taxon>Actinomycetes</taxon>
        <taxon>Micrococcales</taxon>
        <taxon>Microbacteriaceae</taxon>
        <taxon>Lysinimonas</taxon>
    </lineage>
</organism>
<dbReference type="InterPro" id="IPR036610">
    <property type="entry name" value="PEBP-like_sf"/>
</dbReference>
<dbReference type="PANTHER" id="PTHR30289">
    <property type="entry name" value="UNCHARACTERIZED PROTEIN YBCL-RELATED"/>
    <property type="match status" value="1"/>
</dbReference>
<protein>
    <submittedName>
        <fullName evidence="2">YbhB/YbcL family Raf kinase inhibitor-like protein</fullName>
    </submittedName>
</protein>
<evidence type="ECO:0000256" key="1">
    <source>
        <dbReference type="ARBA" id="ARBA00007120"/>
    </source>
</evidence>
<gene>
    <name evidence="2" type="ORF">ACFPJ4_10275</name>
</gene>
<dbReference type="InterPro" id="IPR008914">
    <property type="entry name" value="PEBP"/>
</dbReference>
<dbReference type="Gene3D" id="3.90.280.10">
    <property type="entry name" value="PEBP-like"/>
    <property type="match status" value="1"/>
</dbReference>
<dbReference type="RefSeq" id="WP_386740311.1">
    <property type="nucleotide sequence ID" value="NZ_JBHSMG010000002.1"/>
</dbReference>
<dbReference type="Pfam" id="PF01161">
    <property type="entry name" value="PBP"/>
    <property type="match status" value="1"/>
</dbReference>
<dbReference type="CDD" id="cd00865">
    <property type="entry name" value="PEBP_bact_arch"/>
    <property type="match status" value="1"/>
</dbReference>